<evidence type="ECO:0000313" key="6">
    <source>
        <dbReference type="EMBL" id="KGE72029.1"/>
    </source>
</evidence>
<dbReference type="eggNOG" id="COG1752">
    <property type="taxonomic scope" value="Bacteria"/>
</dbReference>
<evidence type="ECO:0000256" key="2">
    <source>
        <dbReference type="ARBA" id="ARBA00022963"/>
    </source>
</evidence>
<gene>
    <name evidence="6" type="ORF">DC28_07915</name>
</gene>
<evidence type="ECO:0000256" key="3">
    <source>
        <dbReference type="ARBA" id="ARBA00023098"/>
    </source>
</evidence>
<feature type="active site" description="Nucleophile" evidence="4">
    <location>
        <position position="55"/>
    </location>
</feature>
<dbReference type="InterPro" id="IPR016035">
    <property type="entry name" value="Acyl_Trfase/lysoPLipase"/>
</dbReference>
<evidence type="ECO:0000313" key="7">
    <source>
        <dbReference type="Proteomes" id="UP000029692"/>
    </source>
</evidence>
<evidence type="ECO:0000256" key="1">
    <source>
        <dbReference type="ARBA" id="ARBA00022801"/>
    </source>
</evidence>
<comment type="caution">
    <text evidence="4">Lacks conserved residue(s) required for the propagation of feature annotation.</text>
</comment>
<dbReference type="GO" id="GO:0016787">
    <property type="term" value="F:hydrolase activity"/>
    <property type="evidence" value="ECO:0007669"/>
    <property type="project" value="UniProtKB-UniRule"/>
</dbReference>
<dbReference type="Pfam" id="PF01734">
    <property type="entry name" value="Patatin"/>
    <property type="match status" value="1"/>
</dbReference>
<dbReference type="PANTHER" id="PTHR14226:SF29">
    <property type="entry name" value="NEUROPATHY TARGET ESTERASE SWS"/>
    <property type="match status" value="1"/>
</dbReference>
<feature type="short sequence motif" description="GXSXG" evidence="4">
    <location>
        <begin position="53"/>
        <end position="57"/>
    </location>
</feature>
<keyword evidence="2 4" id="KW-0442">Lipid degradation</keyword>
<name>A0A098QWD5_9SPIO</name>
<dbReference type="STRING" id="1480694.DC28_07915"/>
<keyword evidence="3 4" id="KW-0443">Lipid metabolism</keyword>
<sequence length="274" mass="29305">MNKTLFSLIRRSGLPIRGKVGLALSGGAARGFAHIGVLKALDEAGIVPDVVAGTSAGSLVGALYCAGLDWKRILHIAKELEWRKLVDLTLPQKGLVKPEGIRELVHQLTGDKKIEDLKIPFRAVAVDLVNGQEVVFSSGSLSEAVRASCSIPGIFVPLESNGRMLVDGGVLNNLPADQTVEMGADFVIGVDLNREAENTGRPPRNVLEVMLRSTMLLMAGTSAAGIAASDLVIQPDLRRFTYHDLSPIDEMVDRGYTAARDALTKAKLPRAYTA</sequence>
<dbReference type="OrthoDB" id="9770965at2"/>
<dbReference type="SUPFAM" id="SSF52151">
    <property type="entry name" value="FabD/lysophospholipase-like"/>
    <property type="match status" value="1"/>
</dbReference>
<evidence type="ECO:0000256" key="4">
    <source>
        <dbReference type="PROSITE-ProRule" id="PRU01161"/>
    </source>
</evidence>
<dbReference type="RefSeq" id="WP_052078606.1">
    <property type="nucleotide sequence ID" value="NZ_JNUP01000063.1"/>
</dbReference>
<dbReference type="AlphaFoldDB" id="A0A098QWD5"/>
<evidence type="ECO:0000259" key="5">
    <source>
        <dbReference type="PROSITE" id="PS51635"/>
    </source>
</evidence>
<feature type="active site" description="Proton acceptor" evidence="4">
    <location>
        <position position="167"/>
    </location>
</feature>
<dbReference type="GO" id="GO:0016042">
    <property type="term" value="P:lipid catabolic process"/>
    <property type="evidence" value="ECO:0007669"/>
    <property type="project" value="UniProtKB-UniRule"/>
</dbReference>
<dbReference type="PANTHER" id="PTHR14226">
    <property type="entry name" value="NEUROPATHY TARGET ESTERASE/SWISS CHEESE D.MELANOGASTER"/>
    <property type="match status" value="1"/>
</dbReference>
<protein>
    <recommendedName>
        <fullName evidence="5">PNPLA domain-containing protein</fullName>
    </recommendedName>
</protein>
<dbReference type="CDD" id="cd07205">
    <property type="entry name" value="Pat_PNPLA6_PNPLA7_NTE1_like"/>
    <property type="match status" value="1"/>
</dbReference>
<dbReference type="Proteomes" id="UP000029692">
    <property type="component" value="Unassembled WGS sequence"/>
</dbReference>
<dbReference type="Gene3D" id="3.40.1090.10">
    <property type="entry name" value="Cytosolic phospholipase A2 catalytic domain"/>
    <property type="match status" value="2"/>
</dbReference>
<proteinExistence type="predicted"/>
<dbReference type="PROSITE" id="PS51635">
    <property type="entry name" value="PNPLA"/>
    <property type="match status" value="1"/>
</dbReference>
<reference evidence="6 7" key="1">
    <citation type="submission" date="2014-05" db="EMBL/GenBank/DDBJ databases">
        <title>De novo Genome Sequence of Spirocheata sp.</title>
        <authorList>
            <person name="Shivani Y."/>
            <person name="Subhash Y."/>
            <person name="Tushar L."/>
            <person name="Sasikala C."/>
            <person name="Ramana C.V."/>
        </authorList>
    </citation>
    <scope>NUCLEOTIDE SEQUENCE [LARGE SCALE GENOMIC DNA]</scope>
    <source>
        <strain evidence="6 7">JC230</strain>
    </source>
</reference>
<feature type="domain" description="PNPLA" evidence="5">
    <location>
        <begin position="22"/>
        <end position="180"/>
    </location>
</feature>
<dbReference type="InterPro" id="IPR050301">
    <property type="entry name" value="NTE"/>
</dbReference>
<organism evidence="6 7">
    <name type="scientific">Spirochaeta lutea</name>
    <dbReference type="NCBI Taxonomy" id="1480694"/>
    <lineage>
        <taxon>Bacteria</taxon>
        <taxon>Pseudomonadati</taxon>
        <taxon>Spirochaetota</taxon>
        <taxon>Spirochaetia</taxon>
        <taxon>Spirochaetales</taxon>
        <taxon>Spirochaetaceae</taxon>
        <taxon>Spirochaeta</taxon>
    </lineage>
</organism>
<keyword evidence="7" id="KW-1185">Reference proteome</keyword>
<keyword evidence="1 4" id="KW-0378">Hydrolase</keyword>
<comment type="caution">
    <text evidence="6">The sequence shown here is derived from an EMBL/GenBank/DDBJ whole genome shotgun (WGS) entry which is preliminary data.</text>
</comment>
<dbReference type="EMBL" id="JNUP01000063">
    <property type="protein sequence ID" value="KGE72029.1"/>
    <property type="molecule type" value="Genomic_DNA"/>
</dbReference>
<dbReference type="InterPro" id="IPR002641">
    <property type="entry name" value="PNPLA_dom"/>
</dbReference>
<accession>A0A098QWD5</accession>
<feature type="short sequence motif" description="DGA/G" evidence="4">
    <location>
        <begin position="167"/>
        <end position="169"/>
    </location>
</feature>